<keyword evidence="4 9" id="KW-0812">Transmembrane</keyword>
<evidence type="ECO:0000256" key="8">
    <source>
        <dbReference type="ARBA" id="ARBA00023136"/>
    </source>
</evidence>
<dbReference type="GO" id="GO:0065002">
    <property type="term" value="P:intracellular protein transmembrane transport"/>
    <property type="evidence" value="ECO:0007669"/>
    <property type="project" value="UniProtKB-UniRule"/>
</dbReference>
<evidence type="ECO:0000256" key="6">
    <source>
        <dbReference type="ARBA" id="ARBA00022989"/>
    </source>
</evidence>
<feature type="transmembrane region" description="Helical" evidence="9">
    <location>
        <begin position="237"/>
        <end position="257"/>
    </location>
</feature>
<dbReference type="GO" id="GO:0043952">
    <property type="term" value="P:protein transport by the Sec complex"/>
    <property type="evidence" value="ECO:0007669"/>
    <property type="project" value="UniProtKB-UniRule"/>
</dbReference>
<keyword evidence="12" id="KW-1185">Reference proteome</keyword>
<dbReference type="NCBIfam" id="TIGR00916">
    <property type="entry name" value="2A0604s01"/>
    <property type="match status" value="1"/>
</dbReference>
<proteinExistence type="inferred from homology"/>
<reference evidence="12" key="1">
    <citation type="submission" date="2017-02" db="EMBL/GenBank/DDBJ databases">
        <authorList>
            <person name="Varghese N."/>
            <person name="Submissions S."/>
        </authorList>
    </citation>
    <scope>NUCLEOTIDE SEQUENCE [LARGE SCALE GENOMIC DNA]</scope>
    <source>
        <strain evidence="12">DSM 3072</strain>
    </source>
</reference>
<dbReference type="InterPro" id="IPR022646">
    <property type="entry name" value="SecD/SecF_CS"/>
</dbReference>
<feature type="transmembrane region" description="Helical" evidence="9">
    <location>
        <begin position="188"/>
        <end position="208"/>
    </location>
</feature>
<feature type="transmembrane region" description="Helical" evidence="9">
    <location>
        <begin position="20"/>
        <end position="40"/>
    </location>
</feature>
<dbReference type="EMBL" id="FUXX01000028">
    <property type="protein sequence ID" value="SKA65107.1"/>
    <property type="molecule type" value="Genomic_DNA"/>
</dbReference>
<comment type="subunit">
    <text evidence="9">Forms a complex with SecD. Part of the essential Sec protein translocation apparatus which comprises SecA, SecYEG and auxiliary proteins SecDF-YajC and YidC.</text>
</comment>
<dbReference type="SUPFAM" id="SSF82866">
    <property type="entry name" value="Multidrug efflux transporter AcrB transmembrane domain"/>
    <property type="match status" value="1"/>
</dbReference>
<dbReference type="GO" id="GO:0005886">
    <property type="term" value="C:plasma membrane"/>
    <property type="evidence" value="ECO:0007669"/>
    <property type="project" value="UniProtKB-SubCell"/>
</dbReference>
<keyword evidence="8 9" id="KW-0472">Membrane</keyword>
<keyword evidence="7 9" id="KW-0811">Translocation</keyword>
<gene>
    <name evidence="9" type="primary">secF</name>
    <name evidence="11" type="ORF">SAMN02745213_01616</name>
</gene>
<evidence type="ECO:0000256" key="1">
    <source>
        <dbReference type="ARBA" id="ARBA00004651"/>
    </source>
</evidence>
<comment type="subcellular location">
    <subcellularLocation>
        <location evidence="1 9">Cell membrane</location>
        <topology evidence="1 9">Multi-pass membrane protein</topology>
    </subcellularLocation>
</comment>
<evidence type="ECO:0000256" key="9">
    <source>
        <dbReference type="HAMAP-Rule" id="MF_01464"/>
    </source>
</evidence>
<feature type="domain" description="Protein export membrane protein SecD/SecF C-terminal" evidence="10">
    <location>
        <begin position="108"/>
        <end position="291"/>
    </location>
</feature>
<feature type="transmembrane region" description="Helical" evidence="9">
    <location>
        <begin position="263"/>
        <end position="290"/>
    </location>
</feature>
<comment type="similarity">
    <text evidence="9">Belongs to the SecD/SecF family. SecF subfamily.</text>
</comment>
<dbReference type="InterPro" id="IPR005665">
    <property type="entry name" value="SecF_bac"/>
</dbReference>
<evidence type="ECO:0000313" key="11">
    <source>
        <dbReference type="EMBL" id="SKA65107.1"/>
    </source>
</evidence>
<evidence type="ECO:0000256" key="4">
    <source>
        <dbReference type="ARBA" id="ARBA00022692"/>
    </source>
</evidence>
<keyword evidence="3 9" id="KW-1003">Cell membrane</keyword>
<dbReference type="Proteomes" id="UP000242432">
    <property type="component" value="Unassembled WGS sequence"/>
</dbReference>
<evidence type="ECO:0000256" key="2">
    <source>
        <dbReference type="ARBA" id="ARBA00022448"/>
    </source>
</evidence>
<name>A0A1T4VJK1_9GAMM</name>
<sequence length="315" mass="34612">MRTFIKENTVIPFMKIKGIVEILCILLVVGSIVSMCVKGLNWGLDFTGGIVVETEYTQGVDLNKVKEAYAKEGINGTTQHFGSQRNVVVRVAPKDGVDQQTVTNKVYTASKTIDPEVKLVRNEYVGPAVGEELVESGVLAIVVSLIAILAYIAFRFEWRMATGAVISLAYDVIVVMGTFSVLQIEYDLTVLAAVLTVVGYSLNDKIVVFDRIRENAVKLPRNTEMPRLFDISLTQTLSRTIITSGTTLITVVSLMIFGGEMIYGFSLALFVGIVFGTISSIYVASTWALILGIKRENLIPVKVEKKETDGYETMD</sequence>
<feature type="transmembrane region" description="Helical" evidence="9">
    <location>
        <begin position="161"/>
        <end position="182"/>
    </location>
</feature>
<dbReference type="NCBIfam" id="TIGR00966">
    <property type="entry name" value="transloc_SecF"/>
    <property type="match status" value="1"/>
</dbReference>
<dbReference type="GO" id="GO:0015450">
    <property type="term" value="F:protein-transporting ATPase activity"/>
    <property type="evidence" value="ECO:0007669"/>
    <property type="project" value="InterPro"/>
</dbReference>
<dbReference type="AlphaFoldDB" id="A0A1T4VJK1"/>
<dbReference type="InterPro" id="IPR022645">
    <property type="entry name" value="SecD/SecF_bac"/>
</dbReference>
<dbReference type="GO" id="GO:0006605">
    <property type="term" value="P:protein targeting"/>
    <property type="evidence" value="ECO:0007669"/>
    <property type="project" value="UniProtKB-UniRule"/>
</dbReference>
<dbReference type="InterPro" id="IPR022813">
    <property type="entry name" value="SecD/SecF_arch_bac"/>
</dbReference>
<dbReference type="Pfam" id="PF02355">
    <property type="entry name" value="SecD_SecF_C"/>
    <property type="match status" value="1"/>
</dbReference>
<evidence type="ECO:0000259" key="10">
    <source>
        <dbReference type="Pfam" id="PF02355"/>
    </source>
</evidence>
<keyword evidence="2 9" id="KW-0813">Transport</keyword>
<organism evidence="11 12">
    <name type="scientific">Succinivibrio dextrinosolvens DSM 3072</name>
    <dbReference type="NCBI Taxonomy" id="1123324"/>
    <lineage>
        <taxon>Bacteria</taxon>
        <taxon>Pseudomonadati</taxon>
        <taxon>Pseudomonadota</taxon>
        <taxon>Gammaproteobacteria</taxon>
        <taxon>Aeromonadales</taxon>
        <taxon>Succinivibrionaceae</taxon>
        <taxon>Succinivibrio</taxon>
    </lineage>
</organism>
<dbReference type="Pfam" id="PF07549">
    <property type="entry name" value="Sec_GG"/>
    <property type="match status" value="1"/>
</dbReference>
<dbReference type="HAMAP" id="MF_01464_B">
    <property type="entry name" value="SecF_B"/>
    <property type="match status" value="1"/>
</dbReference>
<dbReference type="InterPro" id="IPR048634">
    <property type="entry name" value="SecD_SecF_C"/>
</dbReference>
<keyword evidence="6 9" id="KW-1133">Transmembrane helix</keyword>
<comment type="function">
    <text evidence="9">Part of the Sec protein translocase complex. Interacts with the SecYEG preprotein conducting channel. SecDF uses the proton motive force (PMF) to complete protein translocation after the ATP-dependent function of SecA.</text>
</comment>
<evidence type="ECO:0000256" key="3">
    <source>
        <dbReference type="ARBA" id="ARBA00022475"/>
    </source>
</evidence>
<evidence type="ECO:0000313" key="12">
    <source>
        <dbReference type="Proteomes" id="UP000242432"/>
    </source>
</evidence>
<dbReference type="PANTHER" id="PTHR30081">
    <property type="entry name" value="PROTEIN-EXPORT MEMBRANE PROTEIN SEC"/>
    <property type="match status" value="1"/>
</dbReference>
<dbReference type="STRING" id="83771.SAMN02910357_02009"/>
<dbReference type="Gene3D" id="1.20.1640.10">
    <property type="entry name" value="Multidrug efflux transporter AcrB transmembrane domain"/>
    <property type="match status" value="1"/>
</dbReference>
<accession>A0A1T4VJK1</accession>
<protein>
    <recommendedName>
        <fullName evidence="9">Protein-export membrane protein SecF</fullName>
    </recommendedName>
</protein>
<keyword evidence="5 9" id="KW-0653">Protein transport</keyword>
<dbReference type="PRINTS" id="PR01755">
    <property type="entry name" value="SECFTRNLCASE"/>
</dbReference>
<evidence type="ECO:0000256" key="7">
    <source>
        <dbReference type="ARBA" id="ARBA00023010"/>
    </source>
</evidence>
<dbReference type="PANTHER" id="PTHR30081:SF8">
    <property type="entry name" value="PROTEIN TRANSLOCASE SUBUNIT SECF"/>
    <property type="match status" value="1"/>
</dbReference>
<evidence type="ECO:0000256" key="5">
    <source>
        <dbReference type="ARBA" id="ARBA00022927"/>
    </source>
</evidence>
<dbReference type="InterPro" id="IPR055344">
    <property type="entry name" value="SecD_SecF_C_bact"/>
</dbReference>
<feature type="transmembrane region" description="Helical" evidence="9">
    <location>
        <begin position="136"/>
        <end position="154"/>
    </location>
</feature>